<keyword evidence="3" id="KW-1185">Reference proteome</keyword>
<dbReference type="InterPro" id="IPR013087">
    <property type="entry name" value="Znf_C2H2_type"/>
</dbReference>
<accession>A0A6A4HUG5</accession>
<evidence type="ECO:0000259" key="1">
    <source>
        <dbReference type="PROSITE" id="PS00028"/>
    </source>
</evidence>
<dbReference type="OrthoDB" id="6414306at2759"/>
<name>A0A6A4HUG5_9AGAR</name>
<proteinExistence type="predicted"/>
<dbReference type="Proteomes" id="UP000799118">
    <property type="component" value="Unassembled WGS sequence"/>
</dbReference>
<dbReference type="Pfam" id="PF00096">
    <property type="entry name" value="zf-C2H2"/>
    <property type="match status" value="1"/>
</dbReference>
<dbReference type="EMBL" id="ML769457">
    <property type="protein sequence ID" value="KAE9400335.1"/>
    <property type="molecule type" value="Genomic_DNA"/>
</dbReference>
<reference evidence="2" key="1">
    <citation type="journal article" date="2019" name="Environ. Microbiol.">
        <title>Fungal ecological strategies reflected in gene transcription - a case study of two litter decomposers.</title>
        <authorList>
            <person name="Barbi F."/>
            <person name="Kohler A."/>
            <person name="Barry K."/>
            <person name="Baskaran P."/>
            <person name="Daum C."/>
            <person name="Fauchery L."/>
            <person name="Ihrmark K."/>
            <person name="Kuo A."/>
            <person name="LaButti K."/>
            <person name="Lipzen A."/>
            <person name="Morin E."/>
            <person name="Grigoriev I.V."/>
            <person name="Henrissat B."/>
            <person name="Lindahl B."/>
            <person name="Martin F."/>
        </authorList>
    </citation>
    <scope>NUCLEOTIDE SEQUENCE</scope>
    <source>
        <strain evidence="2">JB14</strain>
    </source>
</reference>
<gene>
    <name evidence="2" type="ORF">BT96DRAFT_648594</name>
</gene>
<sequence>MTSSVVPRHLSDKVFRRYHDIQSFLHSELGFPEPMSIEQWESIVKTYSGLPENFEAWVWSALKIPEQIALSPIPSYEPPTPDTSGDFFCNYYGCPKAYKNKQGWENHFNGEHLGFRVHCPDCDAVFKNPGSLPRHRRENCPMRKEAR</sequence>
<organism evidence="2 3">
    <name type="scientific">Gymnopus androsaceus JB14</name>
    <dbReference type="NCBI Taxonomy" id="1447944"/>
    <lineage>
        <taxon>Eukaryota</taxon>
        <taxon>Fungi</taxon>
        <taxon>Dikarya</taxon>
        <taxon>Basidiomycota</taxon>
        <taxon>Agaricomycotina</taxon>
        <taxon>Agaricomycetes</taxon>
        <taxon>Agaricomycetidae</taxon>
        <taxon>Agaricales</taxon>
        <taxon>Marasmiineae</taxon>
        <taxon>Omphalotaceae</taxon>
        <taxon>Gymnopus</taxon>
    </lineage>
</organism>
<protein>
    <recommendedName>
        <fullName evidence="1">C2H2-type domain-containing protein</fullName>
    </recommendedName>
</protein>
<evidence type="ECO:0000313" key="2">
    <source>
        <dbReference type="EMBL" id="KAE9400335.1"/>
    </source>
</evidence>
<dbReference type="PROSITE" id="PS00028">
    <property type="entry name" value="ZINC_FINGER_C2H2_1"/>
    <property type="match status" value="1"/>
</dbReference>
<dbReference type="AlphaFoldDB" id="A0A6A4HUG5"/>
<dbReference type="Gene3D" id="3.30.160.60">
    <property type="entry name" value="Classic Zinc Finger"/>
    <property type="match status" value="1"/>
</dbReference>
<feature type="domain" description="C2H2-type" evidence="1">
    <location>
        <begin position="89"/>
        <end position="112"/>
    </location>
</feature>
<evidence type="ECO:0000313" key="3">
    <source>
        <dbReference type="Proteomes" id="UP000799118"/>
    </source>
</evidence>
<dbReference type="SMART" id="SM00355">
    <property type="entry name" value="ZnF_C2H2"/>
    <property type="match status" value="2"/>
</dbReference>